<dbReference type="Pfam" id="PF01980">
    <property type="entry name" value="TrmO_N"/>
    <property type="match status" value="1"/>
</dbReference>
<dbReference type="InterPro" id="IPR023370">
    <property type="entry name" value="TrmO-like_N"/>
</dbReference>
<feature type="domain" description="TsaA-like" evidence="3">
    <location>
        <begin position="4"/>
        <end position="135"/>
    </location>
</feature>
<accession>A0A3S0IQ25</accession>
<proteinExistence type="inferred from homology"/>
<dbReference type="OrthoDB" id="9804309at2"/>
<reference evidence="4 5" key="1">
    <citation type="submission" date="2018-12" db="EMBL/GenBank/DDBJ databases">
        <authorList>
            <person name="Yu L."/>
        </authorList>
    </citation>
    <scope>NUCLEOTIDE SEQUENCE [LARGE SCALE GENOMIC DNA]</scope>
    <source>
        <strain evidence="4 5">HAW-EB5</strain>
    </source>
</reference>
<dbReference type="GO" id="GO:0008168">
    <property type="term" value="F:methyltransferase activity"/>
    <property type="evidence" value="ECO:0007669"/>
    <property type="project" value="UniProtKB-KW"/>
</dbReference>
<dbReference type="AlphaFoldDB" id="A0A3S0IQ25"/>
<dbReference type="InterPro" id="IPR036414">
    <property type="entry name" value="YaeB_N_sf"/>
</dbReference>
<dbReference type="InterPro" id="IPR040372">
    <property type="entry name" value="YaeB-like"/>
</dbReference>
<keyword evidence="1" id="KW-0949">S-adenosyl-L-methionine</keyword>
<evidence type="ECO:0000256" key="1">
    <source>
        <dbReference type="ARBA" id="ARBA00022691"/>
    </source>
</evidence>
<dbReference type="Proteomes" id="UP000282060">
    <property type="component" value="Unassembled WGS sequence"/>
</dbReference>
<dbReference type="EMBL" id="RXNV01000011">
    <property type="protein sequence ID" value="RTR28940.1"/>
    <property type="molecule type" value="Genomic_DNA"/>
</dbReference>
<comment type="similarity">
    <text evidence="2">Belongs to the tRNA methyltransferase O family.</text>
</comment>
<keyword evidence="4" id="KW-0489">Methyltransferase</keyword>
<dbReference type="PROSITE" id="PS51668">
    <property type="entry name" value="TSAA_2"/>
    <property type="match status" value="1"/>
</dbReference>
<dbReference type="InterPro" id="IPR036413">
    <property type="entry name" value="YaeB-like_sf"/>
</dbReference>
<keyword evidence="5" id="KW-1185">Reference proteome</keyword>
<comment type="caution">
    <text evidence="4">The sequence shown here is derived from an EMBL/GenBank/DDBJ whole genome shotgun (WGS) entry which is preliminary data.</text>
</comment>
<evidence type="ECO:0000256" key="2">
    <source>
        <dbReference type="ARBA" id="ARBA00033753"/>
    </source>
</evidence>
<name>A0A3S0IQ25_9GAMM</name>
<dbReference type="CDD" id="cd09281">
    <property type="entry name" value="UPF0066"/>
    <property type="match status" value="1"/>
</dbReference>
<dbReference type="PANTHER" id="PTHR12818:SF0">
    <property type="entry name" value="TRNA (ADENINE(37)-N6)-METHYLTRANSFERASE"/>
    <property type="match status" value="1"/>
</dbReference>
<dbReference type="Gene3D" id="2.40.30.70">
    <property type="entry name" value="YaeB-like"/>
    <property type="match status" value="1"/>
</dbReference>
<dbReference type="PANTHER" id="PTHR12818">
    <property type="entry name" value="TRNA (ADENINE(37)-N6)-METHYLTRANSFERASE"/>
    <property type="match status" value="1"/>
</dbReference>
<dbReference type="GO" id="GO:0032259">
    <property type="term" value="P:methylation"/>
    <property type="evidence" value="ECO:0007669"/>
    <property type="project" value="UniProtKB-KW"/>
</dbReference>
<protein>
    <submittedName>
        <fullName evidence="4">tRNA (N6-threonylcarbamoyladenosine(37)-N6)-methyltransferase TrmO</fullName>
    </submittedName>
</protein>
<dbReference type="RefSeq" id="WP_126507435.1">
    <property type="nucleotide sequence ID" value="NZ_RXNV01000011.1"/>
</dbReference>
<dbReference type="NCBIfam" id="TIGR00104">
    <property type="entry name" value="tRNA_TsaA"/>
    <property type="match status" value="1"/>
</dbReference>
<keyword evidence="4" id="KW-0808">Transferase</keyword>
<evidence type="ECO:0000259" key="3">
    <source>
        <dbReference type="PROSITE" id="PS51668"/>
    </source>
</evidence>
<dbReference type="SUPFAM" id="SSF118196">
    <property type="entry name" value="YaeB-like"/>
    <property type="match status" value="1"/>
</dbReference>
<evidence type="ECO:0000313" key="5">
    <source>
        <dbReference type="Proteomes" id="UP000282060"/>
    </source>
</evidence>
<gene>
    <name evidence="4" type="primary">tsaA</name>
    <name evidence="4" type="ORF">EKG39_18360</name>
</gene>
<sequence>MIKFNPIGYAKTPFTQIENVPVQGAGISKDIGELILDEEYASGLDDLDGFSHIYIVFHIHKSEGYDLKVKPFLDNEHRGIFATRSPKRPNAIGLSIVEIERVEANRIFVRGIDLLDGTPILDIKPYIQSFDNIKNTKDGWYERGLDPLSVRSDKRFA</sequence>
<evidence type="ECO:0000313" key="4">
    <source>
        <dbReference type="EMBL" id="RTR28940.1"/>
    </source>
</evidence>
<organism evidence="4 5">
    <name type="scientific">Shewanella atlantica</name>
    <dbReference type="NCBI Taxonomy" id="271099"/>
    <lineage>
        <taxon>Bacteria</taxon>
        <taxon>Pseudomonadati</taxon>
        <taxon>Pseudomonadota</taxon>
        <taxon>Gammaproteobacteria</taxon>
        <taxon>Alteromonadales</taxon>
        <taxon>Shewanellaceae</taxon>
        <taxon>Shewanella</taxon>
    </lineage>
</organism>